<sequence length="96" mass="9440">MVNNIGSGTGTVHLIERALAVADSRAALTELNAAVSAASPAAPLGLELTGDKATVPAMQLLLAAARMLAGKGAFSGFGPQASGAMAALSIHSPERS</sequence>
<name>A0ABY2KHX4_9RHOB</name>
<dbReference type="RefSeq" id="WP_135433136.1">
    <property type="nucleotide sequence ID" value="NZ_RPEM01000013.1"/>
</dbReference>
<reference evidence="1 2" key="1">
    <citation type="submission" date="2018-11" db="EMBL/GenBank/DDBJ databases">
        <title>Tabrizicola sp. isolated from sediment of alpine lake.</title>
        <authorList>
            <person name="Liu Z."/>
        </authorList>
    </citation>
    <scope>NUCLEOTIDE SEQUENCE [LARGE SCALE GENOMIC DNA]</scope>
    <source>
        <strain evidence="1 2">DRYC-M-16</strain>
    </source>
</reference>
<evidence type="ECO:0000313" key="2">
    <source>
        <dbReference type="Proteomes" id="UP000297741"/>
    </source>
</evidence>
<protein>
    <submittedName>
        <fullName evidence="1">Uncharacterized protein</fullName>
    </submittedName>
</protein>
<dbReference type="Proteomes" id="UP000297741">
    <property type="component" value="Unassembled WGS sequence"/>
</dbReference>
<dbReference type="EMBL" id="RPEM01000013">
    <property type="protein sequence ID" value="TGD41913.1"/>
    <property type="molecule type" value="Genomic_DNA"/>
</dbReference>
<keyword evidence="2" id="KW-1185">Reference proteome</keyword>
<organism evidence="1 2">
    <name type="scientific">Pseudotabrizicola sediminis</name>
    <dbReference type="NCBI Taxonomy" id="2486418"/>
    <lineage>
        <taxon>Bacteria</taxon>
        <taxon>Pseudomonadati</taxon>
        <taxon>Pseudomonadota</taxon>
        <taxon>Alphaproteobacteria</taxon>
        <taxon>Rhodobacterales</taxon>
        <taxon>Paracoccaceae</taxon>
        <taxon>Pseudotabrizicola</taxon>
    </lineage>
</organism>
<proteinExistence type="predicted"/>
<comment type="caution">
    <text evidence="1">The sequence shown here is derived from an EMBL/GenBank/DDBJ whole genome shotgun (WGS) entry which is preliminary data.</text>
</comment>
<gene>
    <name evidence="1" type="ORF">EEB11_16290</name>
</gene>
<evidence type="ECO:0000313" key="1">
    <source>
        <dbReference type="EMBL" id="TGD41913.1"/>
    </source>
</evidence>
<accession>A0ABY2KHX4</accession>